<dbReference type="GO" id="GO:0005737">
    <property type="term" value="C:cytoplasm"/>
    <property type="evidence" value="ECO:0007669"/>
    <property type="project" value="TreeGrafter"/>
</dbReference>
<dbReference type="AlphaFoldDB" id="A0A0R2H8H0"/>
<dbReference type="InterPro" id="IPR050126">
    <property type="entry name" value="Ap4A_hydrolase"/>
</dbReference>
<dbReference type="OrthoDB" id="9813918at2"/>
<dbReference type="Proteomes" id="UP000051992">
    <property type="component" value="Unassembled WGS sequence"/>
</dbReference>
<dbReference type="Pfam" id="PF12850">
    <property type="entry name" value="Metallophos_2"/>
    <property type="match status" value="1"/>
</dbReference>
<dbReference type="GO" id="GO:0016791">
    <property type="term" value="F:phosphatase activity"/>
    <property type="evidence" value="ECO:0007669"/>
    <property type="project" value="TreeGrafter"/>
</dbReference>
<keyword evidence="4" id="KW-1185">Reference proteome</keyword>
<dbReference type="PATRIC" id="fig|1629.5.peg.168"/>
<comment type="caution">
    <text evidence="3">The sequence shown here is derived from an EMBL/GenBank/DDBJ whole genome shotgun (WGS) entry which is preliminary data.</text>
</comment>
<proteinExistence type="inferred from homology"/>
<sequence>MRHKIALISDIHGNSAALAAVVADIKAKHIPESWFLGDLFLPGPGGDDLFDLLDAANTTILIRGNWDDRVLNILSAHPQINTKKDTGVYKAILAKFVAERLSSENIKRMHKMQQQVFRTVNGLKIGLTHNLPTRNYGPALGYAVEGAAFDALFTEPNQDVAVYGHIHHQVLRYSSHDQLVVNPGSVGRPYSKHKKANQDRRAQYAILTIDDTGVADVTYQKVAYDPEPMLQKAAMMGLPYVSIYRQILAQSAPEKVYMAPVHQINHDNHYVDELKSYLVKQKRS</sequence>
<evidence type="ECO:0000256" key="1">
    <source>
        <dbReference type="ARBA" id="ARBA00008950"/>
    </source>
</evidence>
<evidence type="ECO:0000313" key="3">
    <source>
        <dbReference type="EMBL" id="KRN46901.1"/>
    </source>
</evidence>
<accession>A0A0R2H8H0</accession>
<dbReference type="PANTHER" id="PTHR42850:SF2">
    <property type="entry name" value="BLL5683 PROTEIN"/>
    <property type="match status" value="1"/>
</dbReference>
<dbReference type="EMBL" id="JQBM01000001">
    <property type="protein sequence ID" value="KRN46901.1"/>
    <property type="molecule type" value="Genomic_DNA"/>
</dbReference>
<dbReference type="InterPro" id="IPR011152">
    <property type="entry name" value="Pesterase_MJ0912"/>
</dbReference>
<comment type="similarity">
    <text evidence="1">Belongs to the metallophosphoesterase superfamily. YfcE family.</text>
</comment>
<dbReference type="Gene3D" id="3.60.21.10">
    <property type="match status" value="1"/>
</dbReference>
<protein>
    <submittedName>
        <fullName evidence="3">Metallophosphoesterase</fullName>
    </submittedName>
</protein>
<evidence type="ECO:0000259" key="2">
    <source>
        <dbReference type="Pfam" id="PF12850"/>
    </source>
</evidence>
<feature type="domain" description="Calcineurin-like phosphoesterase" evidence="2">
    <location>
        <begin position="4"/>
        <end position="211"/>
    </location>
</feature>
<organism evidence="3 4">
    <name type="scientific">Weissella viridescens</name>
    <name type="common">Lactobacillus viridescens</name>
    <dbReference type="NCBI Taxonomy" id="1629"/>
    <lineage>
        <taxon>Bacteria</taxon>
        <taxon>Bacillati</taxon>
        <taxon>Bacillota</taxon>
        <taxon>Bacilli</taxon>
        <taxon>Lactobacillales</taxon>
        <taxon>Lactobacillaceae</taxon>
        <taxon>Weissella</taxon>
    </lineage>
</organism>
<dbReference type="PANTHER" id="PTHR42850">
    <property type="entry name" value="METALLOPHOSPHOESTERASE"/>
    <property type="match status" value="1"/>
</dbReference>
<name>A0A0R2H8H0_WEIVI</name>
<dbReference type="PIRSF" id="PIRSF000883">
    <property type="entry name" value="Pesterase_MJ0912"/>
    <property type="match status" value="1"/>
</dbReference>
<evidence type="ECO:0000313" key="4">
    <source>
        <dbReference type="Proteomes" id="UP000051992"/>
    </source>
</evidence>
<dbReference type="InterPro" id="IPR029052">
    <property type="entry name" value="Metallo-depent_PP-like"/>
</dbReference>
<dbReference type="SUPFAM" id="SSF56300">
    <property type="entry name" value="Metallo-dependent phosphatases"/>
    <property type="match status" value="1"/>
</dbReference>
<dbReference type="InterPro" id="IPR024654">
    <property type="entry name" value="Calcineurin-like_PHP_lpxH"/>
</dbReference>
<gene>
    <name evidence="3" type="ORF">IV50_GL000165</name>
</gene>
<dbReference type="RefSeq" id="WP_057743679.1">
    <property type="nucleotide sequence ID" value="NZ_BJLU01000001.1"/>
</dbReference>
<reference evidence="3 4" key="1">
    <citation type="journal article" date="2015" name="Genome Announc.">
        <title>Expanding the biotechnology potential of lactobacilli through comparative genomics of 213 strains and associated genera.</title>
        <authorList>
            <person name="Sun Z."/>
            <person name="Harris H.M."/>
            <person name="McCann A."/>
            <person name="Guo C."/>
            <person name="Argimon S."/>
            <person name="Zhang W."/>
            <person name="Yang X."/>
            <person name="Jeffery I.B."/>
            <person name="Cooney J.C."/>
            <person name="Kagawa T.F."/>
            <person name="Liu W."/>
            <person name="Song Y."/>
            <person name="Salvetti E."/>
            <person name="Wrobel A."/>
            <person name="Rasinkangas P."/>
            <person name="Parkhill J."/>
            <person name="Rea M.C."/>
            <person name="O'Sullivan O."/>
            <person name="Ritari J."/>
            <person name="Douillard F.P."/>
            <person name="Paul Ross R."/>
            <person name="Yang R."/>
            <person name="Briner A.E."/>
            <person name="Felis G.E."/>
            <person name="de Vos W.M."/>
            <person name="Barrangou R."/>
            <person name="Klaenhammer T.R."/>
            <person name="Caufield P.W."/>
            <person name="Cui Y."/>
            <person name="Zhang H."/>
            <person name="O'Toole P.W."/>
        </authorList>
    </citation>
    <scope>NUCLEOTIDE SEQUENCE [LARGE SCALE GENOMIC DNA]</scope>
    <source>
        <strain evidence="3 4">DSM 20410</strain>
    </source>
</reference>